<name>A0ABV0JRY4_9CYAN</name>
<gene>
    <name evidence="2" type="ORF">NDI37_17355</name>
</gene>
<comment type="caution">
    <text evidence="2">The sequence shown here is derived from an EMBL/GenBank/DDBJ whole genome shotgun (WGS) entry which is preliminary data.</text>
</comment>
<organism evidence="2 3">
    <name type="scientific">Funiculus sociatus GB2-A5</name>
    <dbReference type="NCBI Taxonomy" id="2933946"/>
    <lineage>
        <taxon>Bacteria</taxon>
        <taxon>Bacillati</taxon>
        <taxon>Cyanobacteriota</taxon>
        <taxon>Cyanophyceae</taxon>
        <taxon>Coleofasciculales</taxon>
        <taxon>Coleofasciculaceae</taxon>
        <taxon>Funiculus</taxon>
    </lineage>
</organism>
<proteinExistence type="predicted"/>
<sequence>MVNVSKGTKLTLQEFLALPEGDVIYEFVDGQAVPKVSPKYFHSTLQSALWVLIGAWCRGRGRIVLEWAVLLQHNGQDWAPVPDLTYISYERLPASWKRNEACPAIPEWVIEIISPDQTLKQFEDKAKDYFAAGISRVWVVDPEPMDIWVFLPNGTIQAYTDTMPIVDTLFPGLELTTRQIFEQAELI</sequence>
<dbReference type="InterPro" id="IPR012296">
    <property type="entry name" value="Nuclease_put_TT1808"/>
</dbReference>
<evidence type="ECO:0000259" key="1">
    <source>
        <dbReference type="Pfam" id="PF05685"/>
    </source>
</evidence>
<accession>A0ABV0JRY4</accession>
<evidence type="ECO:0000313" key="3">
    <source>
        <dbReference type="Proteomes" id="UP001442494"/>
    </source>
</evidence>
<dbReference type="Proteomes" id="UP001442494">
    <property type="component" value="Unassembled WGS sequence"/>
</dbReference>
<dbReference type="GO" id="GO:0004519">
    <property type="term" value="F:endonuclease activity"/>
    <property type="evidence" value="ECO:0007669"/>
    <property type="project" value="UniProtKB-KW"/>
</dbReference>
<keyword evidence="2" id="KW-0255">Endonuclease</keyword>
<evidence type="ECO:0000313" key="2">
    <source>
        <dbReference type="EMBL" id="MEP0866231.1"/>
    </source>
</evidence>
<dbReference type="PANTHER" id="PTHR34107">
    <property type="entry name" value="SLL0198 PROTEIN-RELATED"/>
    <property type="match status" value="1"/>
</dbReference>
<keyword evidence="2" id="KW-0378">Hydrolase</keyword>
<protein>
    <submittedName>
        <fullName evidence="2">Uma2 family endonuclease</fullName>
    </submittedName>
</protein>
<keyword evidence="2" id="KW-0540">Nuclease</keyword>
<dbReference type="SUPFAM" id="SSF52980">
    <property type="entry name" value="Restriction endonuclease-like"/>
    <property type="match status" value="1"/>
</dbReference>
<keyword evidence="3" id="KW-1185">Reference proteome</keyword>
<dbReference type="Gene3D" id="3.90.1570.10">
    <property type="entry name" value="tt1808, chain A"/>
    <property type="match status" value="1"/>
</dbReference>
<dbReference type="Pfam" id="PF05685">
    <property type="entry name" value="Uma2"/>
    <property type="match status" value="1"/>
</dbReference>
<dbReference type="CDD" id="cd06260">
    <property type="entry name" value="DUF820-like"/>
    <property type="match status" value="1"/>
</dbReference>
<reference evidence="2 3" key="1">
    <citation type="submission" date="2022-04" db="EMBL/GenBank/DDBJ databases">
        <title>Positive selection, recombination, and allopatry shape intraspecific diversity of widespread and dominant cyanobacteria.</title>
        <authorList>
            <person name="Wei J."/>
            <person name="Shu W."/>
            <person name="Hu C."/>
        </authorList>
    </citation>
    <scope>NUCLEOTIDE SEQUENCE [LARGE SCALE GENOMIC DNA]</scope>
    <source>
        <strain evidence="2 3">GB2-A5</strain>
    </source>
</reference>
<dbReference type="InterPro" id="IPR008538">
    <property type="entry name" value="Uma2"/>
</dbReference>
<dbReference type="EMBL" id="JAMPKK010000039">
    <property type="protein sequence ID" value="MEP0866231.1"/>
    <property type="molecule type" value="Genomic_DNA"/>
</dbReference>
<feature type="domain" description="Putative restriction endonuclease" evidence="1">
    <location>
        <begin position="12"/>
        <end position="177"/>
    </location>
</feature>
<dbReference type="PANTHER" id="PTHR34107:SF1">
    <property type="entry name" value="SLL0198 PROTEIN"/>
    <property type="match status" value="1"/>
</dbReference>
<dbReference type="InterPro" id="IPR011335">
    <property type="entry name" value="Restrct_endonuc-II-like"/>
</dbReference>